<reference evidence="2 3" key="1">
    <citation type="submission" date="2018-09" db="EMBL/GenBank/DDBJ databases">
        <title>Novel species of Arthrobacter.</title>
        <authorList>
            <person name="Liu Q."/>
            <person name="Xin Y.-H."/>
        </authorList>
    </citation>
    <scope>NUCLEOTIDE SEQUENCE [LARGE SCALE GENOMIC DNA]</scope>
    <source>
        <strain evidence="2 3">Hz2</strain>
    </source>
</reference>
<accession>A0A3A5M0P8</accession>
<feature type="domain" description="ANTAR" evidence="1">
    <location>
        <begin position="28"/>
        <end position="89"/>
    </location>
</feature>
<dbReference type="EMBL" id="QZVT01000005">
    <property type="protein sequence ID" value="RJT79123.1"/>
    <property type="molecule type" value="Genomic_DNA"/>
</dbReference>
<sequence length="99" mass="11234">MRGSIMETYPFVDAGMWELKYQELLLRFEQERAKVGQLYEALASRDVIGQAKGVLMERHRLDADSAFQLLMLASSRTNLKLHEVARKLVTTGVLVAPEP</sequence>
<organism evidence="2 3">
    <name type="scientific">Arthrobacter cheniae</name>
    <dbReference type="NCBI Taxonomy" id="1258888"/>
    <lineage>
        <taxon>Bacteria</taxon>
        <taxon>Bacillati</taxon>
        <taxon>Actinomycetota</taxon>
        <taxon>Actinomycetes</taxon>
        <taxon>Micrococcales</taxon>
        <taxon>Micrococcaceae</taxon>
        <taxon>Arthrobacter</taxon>
    </lineage>
</organism>
<dbReference type="SMART" id="SM01012">
    <property type="entry name" value="ANTAR"/>
    <property type="match status" value="1"/>
</dbReference>
<proteinExistence type="predicted"/>
<dbReference type="OrthoDB" id="3688893at2"/>
<dbReference type="InterPro" id="IPR036388">
    <property type="entry name" value="WH-like_DNA-bd_sf"/>
</dbReference>
<dbReference type="Gene3D" id="1.10.10.10">
    <property type="entry name" value="Winged helix-like DNA-binding domain superfamily/Winged helix DNA-binding domain"/>
    <property type="match status" value="1"/>
</dbReference>
<evidence type="ECO:0000313" key="3">
    <source>
        <dbReference type="Proteomes" id="UP000272560"/>
    </source>
</evidence>
<evidence type="ECO:0000259" key="1">
    <source>
        <dbReference type="PROSITE" id="PS50921"/>
    </source>
</evidence>
<dbReference type="AlphaFoldDB" id="A0A3A5M0P8"/>
<dbReference type="PROSITE" id="PS50921">
    <property type="entry name" value="ANTAR"/>
    <property type="match status" value="1"/>
</dbReference>
<dbReference type="GO" id="GO:0003723">
    <property type="term" value="F:RNA binding"/>
    <property type="evidence" value="ECO:0007669"/>
    <property type="project" value="InterPro"/>
</dbReference>
<evidence type="ECO:0000313" key="2">
    <source>
        <dbReference type="EMBL" id="RJT79123.1"/>
    </source>
</evidence>
<gene>
    <name evidence="2" type="ORF">D6T63_10890</name>
</gene>
<keyword evidence="3" id="KW-1185">Reference proteome</keyword>
<comment type="caution">
    <text evidence="2">The sequence shown here is derived from an EMBL/GenBank/DDBJ whole genome shotgun (WGS) entry which is preliminary data.</text>
</comment>
<dbReference type="Pfam" id="PF03861">
    <property type="entry name" value="ANTAR"/>
    <property type="match status" value="1"/>
</dbReference>
<dbReference type="SUPFAM" id="SSF52172">
    <property type="entry name" value="CheY-like"/>
    <property type="match status" value="1"/>
</dbReference>
<dbReference type="InterPro" id="IPR011006">
    <property type="entry name" value="CheY-like_superfamily"/>
</dbReference>
<dbReference type="InterPro" id="IPR005561">
    <property type="entry name" value="ANTAR"/>
</dbReference>
<protein>
    <submittedName>
        <fullName evidence="2">ANTAR domain-containing protein</fullName>
    </submittedName>
</protein>
<name>A0A3A5M0P8_9MICC</name>
<dbReference type="Proteomes" id="UP000272560">
    <property type="component" value="Unassembled WGS sequence"/>
</dbReference>